<dbReference type="Gene3D" id="2.40.30.170">
    <property type="match status" value="1"/>
</dbReference>
<evidence type="ECO:0000259" key="5">
    <source>
        <dbReference type="Pfam" id="PF25876"/>
    </source>
</evidence>
<feature type="domain" description="Multidrug resistance protein MdtA-like alpha-helical hairpin" evidence="5">
    <location>
        <begin position="112"/>
        <end position="181"/>
    </location>
</feature>
<dbReference type="InterPro" id="IPR058625">
    <property type="entry name" value="MdtA-like_BSH"/>
</dbReference>
<dbReference type="PANTHER" id="PTHR30158:SF3">
    <property type="entry name" value="MULTIDRUG EFFLUX PUMP SUBUNIT ACRA-RELATED"/>
    <property type="match status" value="1"/>
</dbReference>
<dbReference type="Pfam" id="PF25944">
    <property type="entry name" value="Beta-barrel_RND"/>
    <property type="match status" value="1"/>
</dbReference>
<dbReference type="SUPFAM" id="SSF111369">
    <property type="entry name" value="HlyD-like secretion proteins"/>
    <property type="match status" value="1"/>
</dbReference>
<sequence length="440" mass="46450">MLRNLSRFGAILAFLSLPLIAGCNDEGKAQSASGGPGGGQQRPPAPVSFVTTKRQDLPIINNLPGRIAATRTAEVRPRVSGIIVKRVFTQGSEVKKGDLLYKIDPQPFQVQVASAQATLEKAQAAEKQAEQTAERQKRLRQNKVSSEQTYEDATATLAKAKADVASAKASLQSAQLDLQYSDVKAPIDGRIGRAQITEGALVSANSTENLATIQQLDPVYADFTQSANELMQLRRTMGAGKGNGKEPDEYDAPNTKVSLRLDDGSSYGPKGKLLFSEASVDSDTGQITLRAEFPNPDGDLLPGMYVRVLIQQGIERNAIAVPQQAVQRDAGGNASVLLVGKDNKVEAQPVTVGRVVGGDKWVIQKGLTEGAKVITEGFQKIGPGAPVNPQPWKSDNSSTNGGGGSDETKTSDGSKKDQGDEKEAALTSGAKAGASGDTRK</sequence>
<comment type="caution">
    <text evidence="9">The sequence shown here is derived from an EMBL/GenBank/DDBJ whole genome shotgun (WGS) entry which is preliminary data.</text>
</comment>
<feature type="compositionally biased region" description="Basic and acidic residues" evidence="3">
    <location>
        <begin position="125"/>
        <end position="136"/>
    </location>
</feature>
<dbReference type="Pfam" id="PF25917">
    <property type="entry name" value="BSH_RND"/>
    <property type="match status" value="1"/>
</dbReference>
<dbReference type="Pfam" id="PF25967">
    <property type="entry name" value="RND-MFP_C"/>
    <property type="match status" value="1"/>
</dbReference>
<dbReference type="PROSITE" id="PS51257">
    <property type="entry name" value="PROKAR_LIPOPROTEIN"/>
    <property type="match status" value="1"/>
</dbReference>
<feature type="chain" id="PRO_5021253191" evidence="4">
    <location>
        <begin position="22"/>
        <end position="440"/>
    </location>
</feature>
<dbReference type="GO" id="GO:0005886">
    <property type="term" value="C:plasma membrane"/>
    <property type="evidence" value="ECO:0007669"/>
    <property type="project" value="UniProtKB-SubCell"/>
</dbReference>
<dbReference type="InterPro" id="IPR058627">
    <property type="entry name" value="MdtA-like_C"/>
</dbReference>
<accession>A0A506U7T1</accession>
<dbReference type="OrthoDB" id="9800613at2"/>
<comment type="similarity">
    <text evidence="2">Belongs to the membrane fusion protein (MFP) (TC 8.A.1) family.</text>
</comment>
<feature type="domain" description="Multidrug resistance protein MdtA-like beta-barrel" evidence="7">
    <location>
        <begin position="218"/>
        <end position="313"/>
    </location>
</feature>
<protein>
    <submittedName>
        <fullName evidence="9">Efflux RND transporter periplasmic adaptor subunit</fullName>
    </submittedName>
</protein>
<feature type="region of interest" description="Disordered" evidence="3">
    <location>
        <begin position="125"/>
        <end position="150"/>
    </location>
</feature>
<keyword evidence="4" id="KW-0732">Signal</keyword>
<dbReference type="RefSeq" id="WP_141165964.1">
    <property type="nucleotide sequence ID" value="NZ_VHLH01000006.1"/>
</dbReference>
<evidence type="ECO:0000256" key="3">
    <source>
        <dbReference type="SAM" id="MobiDB-lite"/>
    </source>
</evidence>
<dbReference type="EMBL" id="VHLH01000006">
    <property type="protein sequence ID" value="TPW30403.1"/>
    <property type="molecule type" value="Genomic_DNA"/>
</dbReference>
<organism evidence="9 10">
    <name type="scientific">Pararhizobium mangrovi</name>
    <dbReference type="NCBI Taxonomy" id="2590452"/>
    <lineage>
        <taxon>Bacteria</taxon>
        <taxon>Pseudomonadati</taxon>
        <taxon>Pseudomonadota</taxon>
        <taxon>Alphaproteobacteria</taxon>
        <taxon>Hyphomicrobiales</taxon>
        <taxon>Rhizobiaceae</taxon>
        <taxon>Rhizobium/Agrobacterium group</taxon>
        <taxon>Pararhizobium</taxon>
    </lineage>
</organism>
<dbReference type="GO" id="GO:0022857">
    <property type="term" value="F:transmembrane transporter activity"/>
    <property type="evidence" value="ECO:0007669"/>
    <property type="project" value="InterPro"/>
</dbReference>
<dbReference type="AlphaFoldDB" id="A0A506U7T1"/>
<feature type="region of interest" description="Disordered" evidence="3">
    <location>
        <begin position="26"/>
        <end position="46"/>
    </location>
</feature>
<dbReference type="Proteomes" id="UP000320314">
    <property type="component" value="Unassembled WGS sequence"/>
</dbReference>
<dbReference type="Gene3D" id="1.10.287.470">
    <property type="entry name" value="Helix hairpin bin"/>
    <property type="match status" value="1"/>
</dbReference>
<feature type="domain" description="Multidrug resistance protein MdtA-like barrel-sandwich hybrid" evidence="6">
    <location>
        <begin position="71"/>
        <end position="214"/>
    </location>
</feature>
<dbReference type="InterPro" id="IPR006143">
    <property type="entry name" value="RND_pump_MFP"/>
</dbReference>
<comment type="subcellular location">
    <subcellularLocation>
        <location evidence="1">Cell envelope</location>
    </subcellularLocation>
</comment>
<dbReference type="Pfam" id="PF25876">
    <property type="entry name" value="HH_MFP_RND"/>
    <property type="match status" value="1"/>
</dbReference>
<feature type="compositionally biased region" description="Basic and acidic residues" evidence="3">
    <location>
        <begin position="406"/>
        <end position="424"/>
    </location>
</feature>
<dbReference type="Gene3D" id="2.40.420.20">
    <property type="match status" value="1"/>
</dbReference>
<evidence type="ECO:0000259" key="8">
    <source>
        <dbReference type="Pfam" id="PF25967"/>
    </source>
</evidence>
<proteinExistence type="inferred from homology"/>
<evidence type="ECO:0000313" key="10">
    <source>
        <dbReference type="Proteomes" id="UP000320314"/>
    </source>
</evidence>
<evidence type="ECO:0000259" key="7">
    <source>
        <dbReference type="Pfam" id="PF25944"/>
    </source>
</evidence>
<evidence type="ECO:0000256" key="1">
    <source>
        <dbReference type="ARBA" id="ARBA00004196"/>
    </source>
</evidence>
<dbReference type="GO" id="GO:0046677">
    <property type="term" value="P:response to antibiotic"/>
    <property type="evidence" value="ECO:0007669"/>
    <property type="project" value="TreeGrafter"/>
</dbReference>
<reference evidence="9 10" key="1">
    <citation type="submission" date="2019-06" db="EMBL/GenBank/DDBJ databases">
        <authorList>
            <person name="Li M."/>
        </authorList>
    </citation>
    <scope>NUCLEOTIDE SEQUENCE [LARGE SCALE GENOMIC DNA]</scope>
    <source>
        <strain evidence="9 10">BGMRC6574</strain>
    </source>
</reference>
<dbReference type="Gene3D" id="2.40.50.100">
    <property type="match status" value="1"/>
</dbReference>
<keyword evidence="10" id="KW-1185">Reference proteome</keyword>
<gene>
    <name evidence="9" type="ORF">FJU11_05180</name>
</gene>
<evidence type="ECO:0000313" key="9">
    <source>
        <dbReference type="EMBL" id="TPW30403.1"/>
    </source>
</evidence>
<dbReference type="InterPro" id="IPR058624">
    <property type="entry name" value="MdtA-like_HH"/>
</dbReference>
<evidence type="ECO:0000256" key="4">
    <source>
        <dbReference type="SAM" id="SignalP"/>
    </source>
</evidence>
<dbReference type="FunFam" id="2.40.420.20:FF:000001">
    <property type="entry name" value="Efflux RND transporter periplasmic adaptor subunit"/>
    <property type="match status" value="1"/>
</dbReference>
<evidence type="ECO:0000256" key="2">
    <source>
        <dbReference type="ARBA" id="ARBA00009477"/>
    </source>
</evidence>
<evidence type="ECO:0000259" key="6">
    <source>
        <dbReference type="Pfam" id="PF25917"/>
    </source>
</evidence>
<feature type="signal peptide" evidence="4">
    <location>
        <begin position="1"/>
        <end position="21"/>
    </location>
</feature>
<dbReference type="InterPro" id="IPR058626">
    <property type="entry name" value="MdtA-like_b-barrel"/>
</dbReference>
<feature type="domain" description="Multidrug resistance protein MdtA-like C-terminal permuted SH3" evidence="8">
    <location>
        <begin position="317"/>
        <end position="380"/>
    </location>
</feature>
<name>A0A506U7T1_9HYPH</name>
<dbReference type="NCBIfam" id="TIGR01730">
    <property type="entry name" value="RND_mfp"/>
    <property type="match status" value="1"/>
</dbReference>
<dbReference type="PANTHER" id="PTHR30158">
    <property type="entry name" value="ACRA/E-RELATED COMPONENT OF DRUG EFFLUX TRANSPORTER"/>
    <property type="match status" value="1"/>
</dbReference>
<feature type="region of interest" description="Disordered" evidence="3">
    <location>
        <begin position="379"/>
        <end position="440"/>
    </location>
</feature>